<accession>A0ABS4PYV6</accession>
<keyword evidence="4" id="KW-0143">Chaperone</keyword>
<dbReference type="InterPro" id="IPR025734">
    <property type="entry name" value="EspG"/>
</dbReference>
<dbReference type="Pfam" id="PF14011">
    <property type="entry name" value="ESX-1_EspG"/>
    <property type="match status" value="1"/>
</dbReference>
<comment type="caution">
    <text evidence="5">The sequence shown here is derived from an EMBL/GenBank/DDBJ whole genome shotgun (WGS) entry which is preliminary data.</text>
</comment>
<protein>
    <recommendedName>
        <fullName evidence="7">EspG family protein</fullName>
    </recommendedName>
</protein>
<name>A0ABS4PYV6_9PSEU</name>
<dbReference type="RefSeq" id="WP_209667610.1">
    <property type="nucleotide sequence ID" value="NZ_JAGGMS010000001.1"/>
</dbReference>
<evidence type="ECO:0000256" key="4">
    <source>
        <dbReference type="ARBA" id="ARBA00023186"/>
    </source>
</evidence>
<evidence type="ECO:0000313" key="5">
    <source>
        <dbReference type="EMBL" id="MBP2184617.1"/>
    </source>
</evidence>
<evidence type="ECO:0000256" key="1">
    <source>
        <dbReference type="ARBA" id="ARBA00004496"/>
    </source>
</evidence>
<dbReference type="EMBL" id="JAGGMS010000001">
    <property type="protein sequence ID" value="MBP2184617.1"/>
    <property type="molecule type" value="Genomic_DNA"/>
</dbReference>
<evidence type="ECO:0008006" key="7">
    <source>
        <dbReference type="Google" id="ProtNLM"/>
    </source>
</evidence>
<comment type="similarity">
    <text evidence="2">Belongs to the EspG family.</text>
</comment>
<evidence type="ECO:0000256" key="2">
    <source>
        <dbReference type="ARBA" id="ARBA00006411"/>
    </source>
</evidence>
<proteinExistence type="inferred from homology"/>
<reference evidence="5 6" key="1">
    <citation type="submission" date="2021-03" db="EMBL/GenBank/DDBJ databases">
        <title>Sequencing the genomes of 1000 actinobacteria strains.</title>
        <authorList>
            <person name="Klenk H.-P."/>
        </authorList>
    </citation>
    <scope>NUCLEOTIDE SEQUENCE [LARGE SCALE GENOMIC DNA]</scope>
    <source>
        <strain evidence="5 6">DSM 45510</strain>
    </source>
</reference>
<evidence type="ECO:0000256" key="3">
    <source>
        <dbReference type="ARBA" id="ARBA00022490"/>
    </source>
</evidence>
<comment type="subcellular location">
    <subcellularLocation>
        <location evidence="1">Cytoplasm</location>
    </subcellularLocation>
</comment>
<organism evidence="5 6">
    <name type="scientific">Amycolatopsis magusensis</name>
    <dbReference type="NCBI Taxonomy" id="882444"/>
    <lineage>
        <taxon>Bacteria</taxon>
        <taxon>Bacillati</taxon>
        <taxon>Actinomycetota</taxon>
        <taxon>Actinomycetes</taxon>
        <taxon>Pseudonocardiales</taxon>
        <taxon>Pseudonocardiaceae</taxon>
        <taxon>Amycolatopsis</taxon>
    </lineage>
</organism>
<keyword evidence="6" id="KW-1185">Reference proteome</keyword>
<keyword evidence="3" id="KW-0963">Cytoplasm</keyword>
<dbReference type="Proteomes" id="UP000741013">
    <property type="component" value="Unassembled WGS sequence"/>
</dbReference>
<evidence type="ECO:0000313" key="6">
    <source>
        <dbReference type="Proteomes" id="UP000741013"/>
    </source>
</evidence>
<sequence>MTLAVEETTESVHFGLVELDLLSAHAGVPLPFPLRVPSFGRLAGEREILLAVAGETLYRRGLAGESGPMGMAAEVVTALREHRGTLDLVLTGERVIGVVALVYRESVLLCRQVLDDDPAGTVGVRRVHDAALAAELLKQVPEVAAPVSMPITLPAGAVTAATRWPGEPGEQELRDLFRDHGGDPAALDSLVGLVVPVHGLGQLGATRRGARAGSELSWLDGPRGRVAVHAATDGWVSVNPLRRTGVRSALEELATIARSPR</sequence>
<gene>
    <name evidence="5" type="ORF">JOM49_006143</name>
</gene>